<reference evidence="2" key="1">
    <citation type="journal article" date="2023" name="Front. Plant Sci.">
        <title>Chromosomal-level genome assembly of Melastoma candidum provides insights into trichome evolution.</title>
        <authorList>
            <person name="Zhong Y."/>
            <person name="Wu W."/>
            <person name="Sun C."/>
            <person name="Zou P."/>
            <person name="Liu Y."/>
            <person name="Dai S."/>
            <person name="Zhou R."/>
        </authorList>
    </citation>
    <scope>NUCLEOTIDE SEQUENCE [LARGE SCALE GENOMIC DNA]</scope>
</reference>
<name>A0ACB9MS35_9MYRT</name>
<proteinExistence type="predicted"/>
<evidence type="ECO:0000313" key="1">
    <source>
        <dbReference type="EMBL" id="KAI4326229.1"/>
    </source>
</evidence>
<comment type="caution">
    <text evidence="1">The sequence shown here is derived from an EMBL/GenBank/DDBJ whole genome shotgun (WGS) entry which is preliminary data.</text>
</comment>
<accession>A0ACB9MS35</accession>
<sequence length="89" mass="9868">MASTAYSRGTQTFTSFFRPMTRKSYHRKSTTDATRLDVEAAKDRGGVVGDSTTWVPHETTGIYHPKGQAKVIEDVPLRAAKDVGVNWHS</sequence>
<dbReference type="Proteomes" id="UP001057402">
    <property type="component" value="Chromosome 9"/>
</dbReference>
<keyword evidence="2" id="KW-1185">Reference proteome</keyword>
<gene>
    <name evidence="1" type="ORF">MLD38_031562</name>
</gene>
<protein>
    <submittedName>
        <fullName evidence="1">Uncharacterized protein</fullName>
    </submittedName>
</protein>
<organism evidence="1 2">
    <name type="scientific">Melastoma candidum</name>
    <dbReference type="NCBI Taxonomy" id="119954"/>
    <lineage>
        <taxon>Eukaryota</taxon>
        <taxon>Viridiplantae</taxon>
        <taxon>Streptophyta</taxon>
        <taxon>Embryophyta</taxon>
        <taxon>Tracheophyta</taxon>
        <taxon>Spermatophyta</taxon>
        <taxon>Magnoliopsida</taxon>
        <taxon>eudicotyledons</taxon>
        <taxon>Gunneridae</taxon>
        <taxon>Pentapetalae</taxon>
        <taxon>rosids</taxon>
        <taxon>malvids</taxon>
        <taxon>Myrtales</taxon>
        <taxon>Melastomataceae</taxon>
        <taxon>Melastomatoideae</taxon>
        <taxon>Melastomateae</taxon>
        <taxon>Melastoma</taxon>
    </lineage>
</organism>
<evidence type="ECO:0000313" key="2">
    <source>
        <dbReference type="Proteomes" id="UP001057402"/>
    </source>
</evidence>
<dbReference type="EMBL" id="CM042888">
    <property type="protein sequence ID" value="KAI4326229.1"/>
    <property type="molecule type" value="Genomic_DNA"/>
</dbReference>